<evidence type="ECO:0000313" key="2">
    <source>
        <dbReference type="Proteomes" id="UP000530514"/>
    </source>
</evidence>
<dbReference type="InterPro" id="IPR010368">
    <property type="entry name" value="Com_YlbF"/>
</dbReference>
<proteinExistence type="predicted"/>
<dbReference type="Gene3D" id="1.20.1500.10">
    <property type="entry name" value="YheA/YmcA-like"/>
    <property type="match status" value="1"/>
</dbReference>
<gene>
    <name evidence="1" type="ORF">H1164_02380</name>
</gene>
<protein>
    <submittedName>
        <fullName evidence="1">YlbF family regulator</fullName>
    </submittedName>
</protein>
<dbReference type="Pfam" id="PF06133">
    <property type="entry name" value="Com_YlbF"/>
    <property type="match status" value="1"/>
</dbReference>
<name>A0A7W1X7Z8_9BACL</name>
<dbReference type="SUPFAM" id="SSF158622">
    <property type="entry name" value="YheA/YmcA-like"/>
    <property type="match status" value="1"/>
</dbReference>
<dbReference type="InterPro" id="IPR023378">
    <property type="entry name" value="YheA/YmcA-like_dom_sf"/>
</dbReference>
<sequence>MMNTLDMTEILLAAYRLADQINNSQEVQHYLECKKRMEEDPEAQKMIREFQKLKDRYEEAQRFGIFHPNYHEAKEAALSYQKKLRQYPVVRDCFEAEERLDQLLHAVSLTIARSVSPSIKVPGNDPEPGVKKLRRACGR</sequence>
<evidence type="ECO:0000313" key="1">
    <source>
        <dbReference type="EMBL" id="MBA4541748.1"/>
    </source>
</evidence>
<dbReference type="InterPro" id="IPR052767">
    <property type="entry name" value="Bact_com_dev_regulator"/>
</dbReference>
<dbReference type="EMBL" id="JACEIP010000002">
    <property type="protein sequence ID" value="MBA4541748.1"/>
    <property type="molecule type" value="Genomic_DNA"/>
</dbReference>
<dbReference type="PANTHER" id="PTHR38448:SF2">
    <property type="entry name" value="REGULATORY PROTEIN YLBF"/>
    <property type="match status" value="1"/>
</dbReference>
<dbReference type="Proteomes" id="UP000530514">
    <property type="component" value="Unassembled WGS sequence"/>
</dbReference>
<keyword evidence="2" id="KW-1185">Reference proteome</keyword>
<organism evidence="1 2">
    <name type="scientific">Thermoactinomyces daqus</name>
    <dbReference type="NCBI Taxonomy" id="1329516"/>
    <lineage>
        <taxon>Bacteria</taxon>
        <taxon>Bacillati</taxon>
        <taxon>Bacillota</taxon>
        <taxon>Bacilli</taxon>
        <taxon>Bacillales</taxon>
        <taxon>Thermoactinomycetaceae</taxon>
        <taxon>Thermoactinomyces</taxon>
    </lineage>
</organism>
<comment type="caution">
    <text evidence="1">The sequence shown here is derived from an EMBL/GenBank/DDBJ whole genome shotgun (WGS) entry which is preliminary data.</text>
</comment>
<reference evidence="1 2" key="1">
    <citation type="submission" date="2020-07" db="EMBL/GenBank/DDBJ databases">
        <authorList>
            <person name="Feng H."/>
        </authorList>
    </citation>
    <scope>NUCLEOTIDE SEQUENCE [LARGE SCALE GENOMIC DNA]</scope>
    <source>
        <strain evidence="2">s-11</strain>
    </source>
</reference>
<dbReference type="PANTHER" id="PTHR38448">
    <property type="entry name" value="REGULATORY PROTEIN YLBF-RELATED"/>
    <property type="match status" value="1"/>
</dbReference>
<accession>A0A7W1X7Z8</accession>
<dbReference type="AlphaFoldDB" id="A0A7W1X7Z8"/>
<dbReference type="OrthoDB" id="2157513at2"/>